<evidence type="ECO:0000313" key="2">
    <source>
        <dbReference type="EMBL" id="SBV98505.1"/>
    </source>
</evidence>
<evidence type="ECO:0000256" key="1">
    <source>
        <dbReference type="SAM" id="Phobius"/>
    </source>
</evidence>
<dbReference type="InterPro" id="IPR021359">
    <property type="entry name" value="DUF2812"/>
</dbReference>
<keyword evidence="1" id="KW-0812">Transmembrane</keyword>
<dbReference type="AlphaFoldDB" id="A0A212JGY4"/>
<sequence length="472" mass="54574">MKATKRRLEQFLFNDYTGIERHLERMASKGWQLHKITRFGWEYRKTEPQQLTYTVTYFSEASEFNPYPTENQQTFYEYCKDAGWKLVAEWAQMQIFCAERENPTPIETDGSVKLKAIHKAMKKNFLPSNIFMFLMYLFLIFLQFQTLLNDPVGQLSSSPTLLMMAALMILAVQMLIPLIGYAVWYRSSKKAVNMGATRVDSSSYKYVSLFMWFLTAVVLVLVVSSMSTQRFGWGGVLGLVKVTALIALVFIIKNVLKRAKASRRTNLTVTLVSCLILSLVLTGAMTWGIIRGVKAGWFDSAPDETYTTVMSNGSTRTWDIYHEPLPLKVEDLQETDYEHYSYEWTARESFLLAQYTARQSAFPDGQHAPTLSYVIMSVKLPALFDICLNDYLGMHHYDQEVPEEEIWYFRQTDDVAWQADAAYQLYRHNEAFAEYILCWDNQIVYINYDEIPTAEQIAITVQKLSNYINSHG</sequence>
<name>A0A212JGY4_9FIRM</name>
<keyword evidence="1" id="KW-0472">Membrane</keyword>
<dbReference type="EMBL" id="FLUN01000001">
    <property type="protein sequence ID" value="SBV98505.1"/>
    <property type="molecule type" value="Genomic_DNA"/>
</dbReference>
<feature type="transmembrane region" description="Helical" evidence="1">
    <location>
        <begin position="125"/>
        <end position="144"/>
    </location>
</feature>
<protein>
    <recommendedName>
        <fullName evidence="3">DUF2812 domain-containing protein</fullName>
    </recommendedName>
</protein>
<proteinExistence type="predicted"/>
<keyword evidence="1" id="KW-1133">Transmembrane helix</keyword>
<dbReference type="Pfam" id="PF11193">
    <property type="entry name" value="DUF2812"/>
    <property type="match status" value="1"/>
</dbReference>
<feature type="transmembrane region" description="Helical" evidence="1">
    <location>
        <begin position="164"/>
        <end position="185"/>
    </location>
</feature>
<feature type="transmembrane region" description="Helical" evidence="1">
    <location>
        <begin position="206"/>
        <end position="225"/>
    </location>
</feature>
<reference evidence="2" key="1">
    <citation type="submission" date="2016-04" db="EMBL/GenBank/DDBJ databases">
        <authorList>
            <person name="Evans L.H."/>
            <person name="Alamgir A."/>
            <person name="Owens N."/>
            <person name="Weber N.D."/>
            <person name="Virtaneva K."/>
            <person name="Barbian K."/>
            <person name="Babar A."/>
            <person name="Rosenke K."/>
        </authorList>
    </citation>
    <scope>NUCLEOTIDE SEQUENCE</scope>
    <source>
        <strain evidence="2">86</strain>
    </source>
</reference>
<evidence type="ECO:0008006" key="3">
    <source>
        <dbReference type="Google" id="ProtNLM"/>
    </source>
</evidence>
<feature type="transmembrane region" description="Helical" evidence="1">
    <location>
        <begin position="268"/>
        <end position="290"/>
    </location>
</feature>
<feature type="transmembrane region" description="Helical" evidence="1">
    <location>
        <begin position="231"/>
        <end position="256"/>
    </location>
</feature>
<accession>A0A212JGY4</accession>
<organism evidence="2">
    <name type="scientific">uncultured Eubacteriales bacterium</name>
    <dbReference type="NCBI Taxonomy" id="172733"/>
    <lineage>
        <taxon>Bacteria</taxon>
        <taxon>Bacillati</taxon>
        <taxon>Bacillota</taxon>
        <taxon>Clostridia</taxon>
        <taxon>Eubacteriales</taxon>
        <taxon>environmental samples</taxon>
    </lineage>
</organism>
<gene>
    <name evidence="2" type="ORF">KL86CLO1_11050</name>
</gene>